<proteinExistence type="predicted"/>
<dbReference type="EMBL" id="ML976679">
    <property type="protein sequence ID" value="KAF1973705.1"/>
    <property type="molecule type" value="Genomic_DNA"/>
</dbReference>
<sequence>MPTNKDRLYIALYARGGAPTMPDKEDTYHWALLVGPKDEVENGIGMRYHAKERITGPNMSAWLFEEMETSLSATSMLLVRVMIAKVEKKDRLVPVVRNTLIRQGVAGWNCVGWAQEALQGLEADGKALGTGVTEWAKIKSTAMEYCERNEEHRFDGQGNYDMTKVPTYDLIQGKEVIACCNVEKRVLRQSLF</sequence>
<organism evidence="1 2">
    <name type="scientific">Bimuria novae-zelandiae CBS 107.79</name>
    <dbReference type="NCBI Taxonomy" id="1447943"/>
    <lineage>
        <taxon>Eukaryota</taxon>
        <taxon>Fungi</taxon>
        <taxon>Dikarya</taxon>
        <taxon>Ascomycota</taxon>
        <taxon>Pezizomycotina</taxon>
        <taxon>Dothideomycetes</taxon>
        <taxon>Pleosporomycetidae</taxon>
        <taxon>Pleosporales</taxon>
        <taxon>Massarineae</taxon>
        <taxon>Didymosphaeriaceae</taxon>
        <taxon>Bimuria</taxon>
    </lineage>
</organism>
<dbReference type="AlphaFoldDB" id="A0A6A5V9B2"/>
<dbReference type="Pfam" id="PF21858">
    <property type="entry name" value="DUF6914"/>
    <property type="match status" value="1"/>
</dbReference>
<dbReference type="Proteomes" id="UP000800036">
    <property type="component" value="Unassembled WGS sequence"/>
</dbReference>
<reference evidence="1" key="1">
    <citation type="journal article" date="2020" name="Stud. Mycol.">
        <title>101 Dothideomycetes genomes: a test case for predicting lifestyles and emergence of pathogens.</title>
        <authorList>
            <person name="Haridas S."/>
            <person name="Albert R."/>
            <person name="Binder M."/>
            <person name="Bloem J."/>
            <person name="Labutti K."/>
            <person name="Salamov A."/>
            <person name="Andreopoulos B."/>
            <person name="Baker S."/>
            <person name="Barry K."/>
            <person name="Bills G."/>
            <person name="Bluhm B."/>
            <person name="Cannon C."/>
            <person name="Castanera R."/>
            <person name="Culley D."/>
            <person name="Daum C."/>
            <person name="Ezra D."/>
            <person name="Gonzalez J."/>
            <person name="Henrissat B."/>
            <person name="Kuo A."/>
            <person name="Liang C."/>
            <person name="Lipzen A."/>
            <person name="Lutzoni F."/>
            <person name="Magnuson J."/>
            <person name="Mondo S."/>
            <person name="Nolan M."/>
            <person name="Ohm R."/>
            <person name="Pangilinan J."/>
            <person name="Park H.-J."/>
            <person name="Ramirez L."/>
            <person name="Alfaro M."/>
            <person name="Sun H."/>
            <person name="Tritt A."/>
            <person name="Yoshinaga Y."/>
            <person name="Zwiers L.-H."/>
            <person name="Turgeon B."/>
            <person name="Goodwin S."/>
            <person name="Spatafora J."/>
            <person name="Crous P."/>
            <person name="Grigoriev I."/>
        </authorList>
    </citation>
    <scope>NUCLEOTIDE SEQUENCE</scope>
    <source>
        <strain evidence="1">CBS 107.79</strain>
    </source>
</reference>
<dbReference type="OrthoDB" id="2679825at2759"/>
<evidence type="ECO:0000313" key="2">
    <source>
        <dbReference type="Proteomes" id="UP000800036"/>
    </source>
</evidence>
<accession>A0A6A5V9B2</accession>
<keyword evidence="2" id="KW-1185">Reference proteome</keyword>
<name>A0A6A5V9B2_9PLEO</name>
<gene>
    <name evidence="1" type="ORF">BU23DRAFT_532916</name>
</gene>
<protein>
    <submittedName>
        <fullName evidence="1">Uncharacterized protein</fullName>
    </submittedName>
</protein>
<dbReference type="InterPro" id="IPR054208">
    <property type="entry name" value="DUF6914"/>
</dbReference>
<evidence type="ECO:0000313" key="1">
    <source>
        <dbReference type="EMBL" id="KAF1973705.1"/>
    </source>
</evidence>